<feature type="chain" id="PRO_5036931718" description="RHS repeat protein" evidence="1">
    <location>
        <begin position="18"/>
        <end position="309"/>
    </location>
</feature>
<keyword evidence="1" id="KW-0732">Signal</keyword>
<evidence type="ECO:0008006" key="4">
    <source>
        <dbReference type="Google" id="ProtNLM"/>
    </source>
</evidence>
<dbReference type="Proteomes" id="UP000609064">
    <property type="component" value="Unassembled WGS sequence"/>
</dbReference>
<keyword evidence="3" id="KW-1185">Reference proteome</keyword>
<reference evidence="2" key="2">
    <citation type="submission" date="2020-09" db="EMBL/GenBank/DDBJ databases">
        <authorList>
            <person name="Sun Q."/>
            <person name="Zhou Y."/>
        </authorList>
    </citation>
    <scope>NUCLEOTIDE SEQUENCE</scope>
    <source>
        <strain evidence="2">CGMCC 1.15958</strain>
    </source>
</reference>
<evidence type="ECO:0000313" key="3">
    <source>
        <dbReference type="Proteomes" id="UP000609064"/>
    </source>
</evidence>
<dbReference type="EMBL" id="BMKK01000006">
    <property type="protein sequence ID" value="GGD66646.1"/>
    <property type="molecule type" value="Genomic_DNA"/>
</dbReference>
<comment type="caution">
    <text evidence="2">The sequence shown here is derived from an EMBL/GenBank/DDBJ whole genome shotgun (WGS) entry which is preliminary data.</text>
</comment>
<evidence type="ECO:0000256" key="1">
    <source>
        <dbReference type="SAM" id="SignalP"/>
    </source>
</evidence>
<dbReference type="AlphaFoldDB" id="A0A916YY12"/>
<dbReference type="RefSeq" id="WP_188767515.1">
    <property type="nucleotide sequence ID" value="NZ_BMKK01000006.1"/>
</dbReference>
<accession>A0A916YY12</accession>
<feature type="signal peptide" evidence="1">
    <location>
        <begin position="1"/>
        <end position="17"/>
    </location>
</feature>
<sequence length="309" mass="35129">MKFIKIVLSFVPFLATAQVDLQAVGTCPETSYSFFRQGIKEQEFTKAYDAQGRILKQTSNFSSKNTGNYTEEYTYEYDAAGNNTTITYKRNNEVKRVIKKAFDATGQLLQESASAGVNLLSVNTPSLNGTQKTQVFYAEDGKTETIREITTINTKGQLLKKEVKDPSGKVLMSDTKTYNIQGKITQDVHFDATDKVTTQTDFVYDAAGNLARDKTLRNNVTFAETKHEYDATGKLMQKTRLNGKGQIDYYFTYEYDTNGNMTKENYFYNNQVISVRTFEYDSKGNKIKESYLDKLGSVSMYKTWEFACK</sequence>
<evidence type="ECO:0000313" key="2">
    <source>
        <dbReference type="EMBL" id="GGD66646.1"/>
    </source>
</evidence>
<reference evidence="2" key="1">
    <citation type="journal article" date="2014" name="Int. J. Syst. Evol. Microbiol.">
        <title>Complete genome sequence of Corynebacterium casei LMG S-19264T (=DSM 44701T), isolated from a smear-ripened cheese.</title>
        <authorList>
            <consortium name="US DOE Joint Genome Institute (JGI-PGF)"/>
            <person name="Walter F."/>
            <person name="Albersmeier A."/>
            <person name="Kalinowski J."/>
            <person name="Ruckert C."/>
        </authorList>
    </citation>
    <scope>NUCLEOTIDE SEQUENCE</scope>
    <source>
        <strain evidence="2">CGMCC 1.15958</strain>
    </source>
</reference>
<gene>
    <name evidence="2" type="ORF">GCM10011514_33370</name>
</gene>
<proteinExistence type="predicted"/>
<organism evidence="2 3">
    <name type="scientific">Emticicia aquatilis</name>
    <dbReference type="NCBI Taxonomy" id="1537369"/>
    <lineage>
        <taxon>Bacteria</taxon>
        <taxon>Pseudomonadati</taxon>
        <taxon>Bacteroidota</taxon>
        <taxon>Cytophagia</taxon>
        <taxon>Cytophagales</taxon>
        <taxon>Leadbetterellaceae</taxon>
        <taxon>Emticicia</taxon>
    </lineage>
</organism>
<protein>
    <recommendedName>
        <fullName evidence="4">RHS repeat protein</fullName>
    </recommendedName>
</protein>
<name>A0A916YY12_9BACT</name>
<dbReference type="Gene3D" id="2.180.10.10">
    <property type="entry name" value="RHS repeat-associated core"/>
    <property type="match status" value="1"/>
</dbReference>